<dbReference type="GeneID" id="18255483"/>
<reference evidence="2 3" key="1">
    <citation type="journal article" date="2011" name="Cell">
        <title>Insight into structure and assembly of the nuclear pore complex by utilizing the genome of a eukaryotic thermophile.</title>
        <authorList>
            <person name="Amlacher S."/>
            <person name="Sarges P."/>
            <person name="Flemming D."/>
            <person name="van Noort V."/>
            <person name="Kunze R."/>
            <person name="Devos D.P."/>
            <person name="Arumugam M."/>
            <person name="Bork P."/>
            <person name="Hurt E."/>
        </authorList>
    </citation>
    <scope>NUCLEOTIDE SEQUENCE [LARGE SCALE GENOMIC DNA]</scope>
    <source>
        <strain evidence="3">DSM 1495 / CBS 144.50 / IMI 039719</strain>
    </source>
</reference>
<evidence type="ECO:0000313" key="2">
    <source>
        <dbReference type="EMBL" id="EGS22966.1"/>
    </source>
</evidence>
<feature type="compositionally biased region" description="Low complexity" evidence="1">
    <location>
        <begin position="158"/>
        <end position="197"/>
    </location>
</feature>
<evidence type="ECO:0000256" key="1">
    <source>
        <dbReference type="SAM" id="MobiDB-lite"/>
    </source>
</evidence>
<dbReference type="AlphaFoldDB" id="G0S1Q6"/>
<dbReference type="eggNOG" id="ENOG502RMUM">
    <property type="taxonomic scope" value="Eukaryota"/>
</dbReference>
<gene>
    <name evidence="2" type="ORF">CTHT_0014450</name>
</gene>
<dbReference type="HOGENOM" id="CLU_073159_0_0_1"/>
<dbReference type="OMA" id="HYTTTPR"/>
<protein>
    <submittedName>
        <fullName evidence="2">Uncharacterized protein</fullName>
    </submittedName>
</protein>
<sequence length="268" mass="29999">MLCGIQSSHNHHHHPRRYFLQRFRSHKSLKACADCDYPGAARVIRKHTDSDPNSLASPRPSTTSRRSEMFVDWDPLRLHPPTTPGPSPPLQPEEFASRRHHCHHSNDELRHVHSNRALRPRTYTSPSSGNTVIYDGFDFGFTSQPQQHPSIPTILKTPPSRGRAPSPAPSDISSGSSFRRPSSSLTSLSSVSSTLPSSEDEEEMILKVGGLAPAPQSWTRPRPRPKVQHEDDGFDESGEFYRRGGWKRRGIVFVNPDVDLSGTGQFMI</sequence>
<dbReference type="EMBL" id="GL988039">
    <property type="protein sequence ID" value="EGS22966.1"/>
    <property type="molecule type" value="Genomic_DNA"/>
</dbReference>
<feature type="compositionally biased region" description="Polar residues" evidence="1">
    <location>
        <begin position="122"/>
        <end position="131"/>
    </location>
</feature>
<accession>G0S1Q6</accession>
<feature type="compositionally biased region" description="Basic and acidic residues" evidence="1">
    <location>
        <begin position="65"/>
        <end position="77"/>
    </location>
</feature>
<keyword evidence="3" id="KW-1185">Reference proteome</keyword>
<dbReference type="Proteomes" id="UP000008066">
    <property type="component" value="Unassembled WGS sequence"/>
</dbReference>
<organism evidence="3">
    <name type="scientific">Chaetomium thermophilum (strain DSM 1495 / CBS 144.50 / IMI 039719)</name>
    <name type="common">Thermochaetoides thermophila</name>
    <dbReference type="NCBI Taxonomy" id="759272"/>
    <lineage>
        <taxon>Eukaryota</taxon>
        <taxon>Fungi</taxon>
        <taxon>Dikarya</taxon>
        <taxon>Ascomycota</taxon>
        <taxon>Pezizomycotina</taxon>
        <taxon>Sordariomycetes</taxon>
        <taxon>Sordariomycetidae</taxon>
        <taxon>Sordariales</taxon>
        <taxon>Chaetomiaceae</taxon>
        <taxon>Thermochaetoides</taxon>
    </lineage>
</organism>
<evidence type="ECO:0000313" key="3">
    <source>
        <dbReference type="Proteomes" id="UP000008066"/>
    </source>
</evidence>
<dbReference type="OrthoDB" id="5226162at2759"/>
<feature type="compositionally biased region" description="Pro residues" evidence="1">
    <location>
        <begin position="81"/>
        <end position="91"/>
    </location>
</feature>
<dbReference type="RefSeq" id="XP_006691958.1">
    <property type="nucleotide sequence ID" value="XM_006691895.1"/>
</dbReference>
<feature type="region of interest" description="Disordered" evidence="1">
    <location>
        <begin position="46"/>
        <end position="236"/>
    </location>
</feature>
<proteinExistence type="predicted"/>
<dbReference type="KEGG" id="cthr:CTHT_0014450"/>
<feature type="compositionally biased region" description="Polar residues" evidence="1">
    <location>
        <begin position="141"/>
        <end position="150"/>
    </location>
</feature>
<name>G0S1Q6_CHATD</name>